<sequence>MGIVLSFTPQSAATKKPSRTGGTSAVVIFPGVRYERAEAGGVAPQVKAPRLQVELPPLPKH</sequence>
<dbReference type="OrthoDB" id="8454255at2"/>
<feature type="region of interest" description="Disordered" evidence="1">
    <location>
        <begin position="1"/>
        <end position="22"/>
    </location>
</feature>
<accession>A0A4R6YIB3</accession>
<reference evidence="2 3" key="1">
    <citation type="submission" date="2019-03" db="EMBL/GenBank/DDBJ databases">
        <title>Genomic Encyclopedia of Type Strains, Phase IV (KMG-IV): sequencing the most valuable type-strain genomes for metagenomic binning, comparative biology and taxonomic classification.</title>
        <authorList>
            <person name="Goeker M."/>
        </authorList>
    </citation>
    <scope>NUCLEOTIDE SEQUENCE [LARGE SCALE GENOMIC DNA]</scope>
    <source>
        <strain evidence="2 3">DSM 11603</strain>
    </source>
</reference>
<evidence type="ECO:0000313" key="3">
    <source>
        <dbReference type="Proteomes" id="UP000294958"/>
    </source>
</evidence>
<dbReference type="AlphaFoldDB" id="A0A4R6YIB3"/>
<evidence type="ECO:0000256" key="1">
    <source>
        <dbReference type="SAM" id="MobiDB-lite"/>
    </source>
</evidence>
<dbReference type="Proteomes" id="UP000294958">
    <property type="component" value="Unassembled WGS sequence"/>
</dbReference>
<dbReference type="RefSeq" id="WP_133674840.1">
    <property type="nucleotide sequence ID" value="NZ_KK073878.1"/>
</dbReference>
<organism evidence="2 3">
    <name type="scientific">Aquamicrobium defluvii</name>
    <dbReference type="NCBI Taxonomy" id="69279"/>
    <lineage>
        <taxon>Bacteria</taxon>
        <taxon>Pseudomonadati</taxon>
        <taxon>Pseudomonadota</taxon>
        <taxon>Alphaproteobacteria</taxon>
        <taxon>Hyphomicrobiales</taxon>
        <taxon>Phyllobacteriaceae</taxon>
        <taxon>Aquamicrobium</taxon>
    </lineage>
</organism>
<name>A0A4R6YIB3_9HYPH</name>
<dbReference type="EMBL" id="SNZF01000005">
    <property type="protein sequence ID" value="TDR36400.1"/>
    <property type="molecule type" value="Genomic_DNA"/>
</dbReference>
<gene>
    <name evidence="2" type="ORF">DES43_10565</name>
</gene>
<protein>
    <submittedName>
        <fullName evidence="2">Uncharacterized protein</fullName>
    </submittedName>
</protein>
<keyword evidence="3" id="KW-1185">Reference proteome</keyword>
<evidence type="ECO:0000313" key="2">
    <source>
        <dbReference type="EMBL" id="TDR36400.1"/>
    </source>
</evidence>
<proteinExistence type="predicted"/>
<comment type="caution">
    <text evidence="2">The sequence shown here is derived from an EMBL/GenBank/DDBJ whole genome shotgun (WGS) entry which is preliminary data.</text>
</comment>